<sequence length="92" mass="9552">MWFFAVLIVLAIGGVAVVASGQGAPLAPAYDDRPDAVVPTDRPLTGDDLRAVRFSTAVRGYRASEVDALLERLAAQLDASPPQESGSGTLSP</sequence>
<dbReference type="OrthoDB" id="3404379at2"/>
<evidence type="ECO:0000313" key="2">
    <source>
        <dbReference type="Proteomes" id="UP000279994"/>
    </source>
</evidence>
<reference evidence="1 2" key="1">
    <citation type="submission" date="2018-11" db="EMBL/GenBank/DDBJ databases">
        <authorList>
            <person name="Li F."/>
        </authorList>
    </citation>
    <scope>NUCLEOTIDE SEQUENCE [LARGE SCALE GENOMIC DNA]</scope>
    <source>
        <strain evidence="1 2">Gsoil 818</strain>
    </source>
</reference>
<dbReference type="AlphaFoldDB" id="A0A3N0GLQ4"/>
<proteinExistence type="predicted"/>
<name>A0A3N0GLQ4_9ACTN</name>
<protein>
    <submittedName>
        <fullName evidence="1">DivIVA domain-containing protein</fullName>
    </submittedName>
</protein>
<dbReference type="NCBIfam" id="TIGR03544">
    <property type="entry name" value="DivI1A_domain"/>
    <property type="match status" value="1"/>
</dbReference>
<dbReference type="Proteomes" id="UP000279994">
    <property type="component" value="Unassembled WGS sequence"/>
</dbReference>
<dbReference type="RefSeq" id="WP_123224076.1">
    <property type="nucleotide sequence ID" value="NZ_RJSF01000043.1"/>
</dbReference>
<dbReference type="InterPro" id="IPR019933">
    <property type="entry name" value="DivIVA_domain"/>
</dbReference>
<dbReference type="EMBL" id="RJSF01000043">
    <property type="protein sequence ID" value="RNM13102.1"/>
    <property type="molecule type" value="Genomic_DNA"/>
</dbReference>
<accession>A0A3N0GLQ4</accession>
<organism evidence="1 2">
    <name type="scientific">Nocardioides pocheonensis</name>
    <dbReference type="NCBI Taxonomy" id="661485"/>
    <lineage>
        <taxon>Bacteria</taxon>
        <taxon>Bacillati</taxon>
        <taxon>Actinomycetota</taxon>
        <taxon>Actinomycetes</taxon>
        <taxon>Propionibacteriales</taxon>
        <taxon>Nocardioidaceae</taxon>
        <taxon>Nocardioides</taxon>
    </lineage>
</organism>
<dbReference type="Gene3D" id="6.10.250.660">
    <property type="match status" value="1"/>
</dbReference>
<keyword evidence="2" id="KW-1185">Reference proteome</keyword>
<comment type="caution">
    <text evidence="1">The sequence shown here is derived from an EMBL/GenBank/DDBJ whole genome shotgun (WGS) entry which is preliminary data.</text>
</comment>
<gene>
    <name evidence="1" type="ORF">EFL26_16900</name>
</gene>
<evidence type="ECO:0000313" key="1">
    <source>
        <dbReference type="EMBL" id="RNM13102.1"/>
    </source>
</evidence>